<reference evidence="1" key="1">
    <citation type="journal article" date="1996" name="Virus Genes">
        <title>Rice tungro spherical virus: Nucleotide sequence of the 3' genomic half and studies on the two small 3' open reading frames.</title>
        <authorList>
            <person name="Thole V."/>
            <person name="Hull R."/>
        </authorList>
    </citation>
    <scope>NUCLEOTIDE SEQUENCE</scope>
    <source>
        <strain evidence="1">Phil.2</strain>
    </source>
</reference>
<proteinExistence type="predicted"/>
<sequence>MLGDIARFKRSVSEPTAAERSTLNRLNPHTTADIIGECGQHVI</sequence>
<reference evidence="1" key="2">
    <citation type="journal article" date="1998" name="Virology">
        <title>Rice tungro spherical virus polyprotein processing: Identification of a virus-encoded protease and mutational analysis of putative cleavage sites.</title>
        <authorList>
            <person name="Thole V."/>
            <person name="Hull R."/>
        </authorList>
    </citation>
    <scope>NUCLEOTIDE SEQUENCE</scope>
    <source>
        <strain evidence="1">Phil.2</strain>
    </source>
</reference>
<protein>
    <submittedName>
        <fullName evidence="1">ORF2 protein</fullName>
    </submittedName>
</protein>
<evidence type="ECO:0000313" key="1">
    <source>
        <dbReference type="EMBL" id="CAA67043.1"/>
    </source>
</evidence>
<gene>
    <name evidence="1" type="primary">ORF2</name>
</gene>
<name>Q98646_9SECO</name>
<accession>Q98646</accession>
<dbReference type="EMBL" id="X98396">
    <property type="protein sequence ID" value="CAA67043.1"/>
    <property type="molecule type" value="Genomic_RNA"/>
</dbReference>
<reference evidence="1" key="3">
    <citation type="journal article" date="2002" name="J. Gen. Virol.">
        <title>Characterisation of a Rice tungro spherical virus protein with serine proteinase-like activity.</title>
        <authorList>
            <person name="Thole V."/>
            <person name="Hull R."/>
        </authorList>
    </citation>
    <scope>NUCLEOTIDE SEQUENCE</scope>
    <source>
        <strain evidence="1">Phil.2</strain>
    </source>
</reference>
<organism evidence="1">
    <name type="scientific">Rice tungro spherical virus</name>
    <dbReference type="NCBI Taxonomy" id="35287"/>
    <lineage>
        <taxon>Viruses</taxon>
        <taxon>Riboviria</taxon>
        <taxon>Orthornavirae</taxon>
        <taxon>Pisuviricota</taxon>
        <taxon>Pisoniviricetes</taxon>
        <taxon>Picornavirales</taxon>
        <taxon>Secoviridae</taxon>
        <taxon>Waikavirus</taxon>
        <taxon>Ritunrivirus</taxon>
        <taxon>Waikavirus oryzae</taxon>
    </lineage>
</organism>